<keyword evidence="2" id="KW-1185">Reference proteome</keyword>
<dbReference type="AlphaFoldDB" id="A0A0C3BK97"/>
<protein>
    <submittedName>
        <fullName evidence="1">Uncharacterized protein</fullName>
    </submittedName>
</protein>
<dbReference type="OrthoDB" id="2142724at2759"/>
<dbReference type="HOGENOM" id="CLU_214584_0_0_1"/>
<evidence type="ECO:0000313" key="1">
    <source>
        <dbReference type="EMBL" id="KIM37115.1"/>
    </source>
</evidence>
<dbReference type="Proteomes" id="UP000053424">
    <property type="component" value="Unassembled WGS sequence"/>
</dbReference>
<gene>
    <name evidence="1" type="ORF">M413DRAFT_448646</name>
</gene>
<reference evidence="1 2" key="1">
    <citation type="submission" date="2014-04" db="EMBL/GenBank/DDBJ databases">
        <authorList>
            <consortium name="DOE Joint Genome Institute"/>
            <person name="Kuo A."/>
            <person name="Gay G."/>
            <person name="Dore J."/>
            <person name="Kohler A."/>
            <person name="Nagy L.G."/>
            <person name="Floudas D."/>
            <person name="Copeland A."/>
            <person name="Barry K.W."/>
            <person name="Cichocki N."/>
            <person name="Veneault-Fourrey C."/>
            <person name="LaButti K."/>
            <person name="Lindquist E.A."/>
            <person name="Lipzen A."/>
            <person name="Lundell T."/>
            <person name="Morin E."/>
            <person name="Murat C."/>
            <person name="Sun H."/>
            <person name="Tunlid A."/>
            <person name="Henrissat B."/>
            <person name="Grigoriev I.V."/>
            <person name="Hibbett D.S."/>
            <person name="Martin F."/>
            <person name="Nordberg H.P."/>
            <person name="Cantor M.N."/>
            <person name="Hua S.X."/>
        </authorList>
    </citation>
    <scope>NUCLEOTIDE SEQUENCE [LARGE SCALE GENOMIC DNA]</scope>
    <source>
        <strain evidence="2">h7</strain>
    </source>
</reference>
<evidence type="ECO:0000313" key="2">
    <source>
        <dbReference type="Proteomes" id="UP000053424"/>
    </source>
</evidence>
<sequence length="52" mass="5684">MQQRFVRGHRLSATALLAVDGIVASTVVEGSMTKALYLEFIEHDVGPSVLIR</sequence>
<name>A0A0C3BK97_HEBCY</name>
<dbReference type="EMBL" id="KN831799">
    <property type="protein sequence ID" value="KIM37115.1"/>
    <property type="molecule type" value="Genomic_DNA"/>
</dbReference>
<reference evidence="2" key="2">
    <citation type="submission" date="2015-01" db="EMBL/GenBank/DDBJ databases">
        <title>Evolutionary Origins and Diversification of the Mycorrhizal Mutualists.</title>
        <authorList>
            <consortium name="DOE Joint Genome Institute"/>
            <consortium name="Mycorrhizal Genomics Consortium"/>
            <person name="Kohler A."/>
            <person name="Kuo A."/>
            <person name="Nagy L.G."/>
            <person name="Floudas D."/>
            <person name="Copeland A."/>
            <person name="Barry K.W."/>
            <person name="Cichocki N."/>
            <person name="Veneault-Fourrey C."/>
            <person name="LaButti K."/>
            <person name="Lindquist E.A."/>
            <person name="Lipzen A."/>
            <person name="Lundell T."/>
            <person name="Morin E."/>
            <person name="Murat C."/>
            <person name="Riley R."/>
            <person name="Ohm R."/>
            <person name="Sun H."/>
            <person name="Tunlid A."/>
            <person name="Henrissat B."/>
            <person name="Grigoriev I.V."/>
            <person name="Hibbett D.S."/>
            <person name="Martin F."/>
        </authorList>
    </citation>
    <scope>NUCLEOTIDE SEQUENCE [LARGE SCALE GENOMIC DNA]</scope>
    <source>
        <strain evidence="2">h7</strain>
    </source>
</reference>
<proteinExistence type="predicted"/>
<organism evidence="1 2">
    <name type="scientific">Hebeloma cylindrosporum</name>
    <dbReference type="NCBI Taxonomy" id="76867"/>
    <lineage>
        <taxon>Eukaryota</taxon>
        <taxon>Fungi</taxon>
        <taxon>Dikarya</taxon>
        <taxon>Basidiomycota</taxon>
        <taxon>Agaricomycotina</taxon>
        <taxon>Agaricomycetes</taxon>
        <taxon>Agaricomycetidae</taxon>
        <taxon>Agaricales</taxon>
        <taxon>Agaricineae</taxon>
        <taxon>Hymenogastraceae</taxon>
        <taxon>Hebeloma</taxon>
    </lineage>
</organism>
<accession>A0A0C3BK97</accession>